<evidence type="ECO:0000313" key="3">
    <source>
        <dbReference type="Proteomes" id="UP000474758"/>
    </source>
</evidence>
<accession>A0A6M1TUY9</accession>
<organism evidence="2 3">
    <name type="scientific">Paragemmobacter kunshanensis</name>
    <dbReference type="NCBI Taxonomy" id="2583234"/>
    <lineage>
        <taxon>Bacteria</taxon>
        <taxon>Pseudomonadati</taxon>
        <taxon>Pseudomonadota</taxon>
        <taxon>Alphaproteobacteria</taxon>
        <taxon>Rhodobacterales</taxon>
        <taxon>Paracoccaceae</taxon>
        <taxon>Paragemmobacter</taxon>
    </lineage>
</organism>
<dbReference type="EMBL" id="JAALFE010000015">
    <property type="protein sequence ID" value="NGQ92198.1"/>
    <property type="molecule type" value="Genomic_DNA"/>
</dbReference>
<protein>
    <submittedName>
        <fullName evidence="2">Uncharacterized protein</fullName>
    </submittedName>
</protein>
<gene>
    <name evidence="2" type="ORF">G5V65_14965</name>
</gene>
<sequence length="55" mass="5973">MDYGKNGNPKMAKDSHHPLDQPRRGAPKGDDAAAKKKAELLARMKAAAEARKSKD</sequence>
<evidence type="ECO:0000313" key="2">
    <source>
        <dbReference type="EMBL" id="NGQ92198.1"/>
    </source>
</evidence>
<dbReference type="Proteomes" id="UP000474758">
    <property type="component" value="Unassembled WGS sequence"/>
</dbReference>
<feature type="region of interest" description="Disordered" evidence="1">
    <location>
        <begin position="1"/>
        <end position="55"/>
    </location>
</feature>
<name>A0A6M1TUY9_9RHOB</name>
<evidence type="ECO:0000256" key="1">
    <source>
        <dbReference type="SAM" id="MobiDB-lite"/>
    </source>
</evidence>
<dbReference type="RefSeq" id="WP_165051602.1">
    <property type="nucleotide sequence ID" value="NZ_JAALFE010000015.1"/>
</dbReference>
<comment type="caution">
    <text evidence="2">The sequence shown here is derived from an EMBL/GenBank/DDBJ whole genome shotgun (WGS) entry which is preliminary data.</text>
</comment>
<reference evidence="2 3" key="1">
    <citation type="submission" date="2020-02" db="EMBL/GenBank/DDBJ databases">
        <title>Rhodobacter translucens sp. nov., a novel bacterium isolated from activated sludge.</title>
        <authorList>
            <person name="Liu J."/>
        </authorList>
    </citation>
    <scope>NUCLEOTIDE SEQUENCE [LARGE SCALE GENOMIC DNA]</scope>
    <source>
        <strain evidence="2 3">HX-7-19</strain>
    </source>
</reference>
<feature type="compositionally biased region" description="Basic and acidic residues" evidence="1">
    <location>
        <begin position="11"/>
        <end position="55"/>
    </location>
</feature>
<dbReference type="AlphaFoldDB" id="A0A6M1TUY9"/>
<proteinExistence type="predicted"/>
<keyword evidence="3" id="KW-1185">Reference proteome</keyword>